<organism evidence="1 2">
    <name type="scientific">Diphasiastrum complanatum</name>
    <name type="common">Issler's clubmoss</name>
    <name type="synonym">Lycopodium complanatum</name>
    <dbReference type="NCBI Taxonomy" id="34168"/>
    <lineage>
        <taxon>Eukaryota</taxon>
        <taxon>Viridiplantae</taxon>
        <taxon>Streptophyta</taxon>
        <taxon>Embryophyta</taxon>
        <taxon>Tracheophyta</taxon>
        <taxon>Lycopodiopsida</taxon>
        <taxon>Lycopodiales</taxon>
        <taxon>Lycopodiaceae</taxon>
        <taxon>Lycopodioideae</taxon>
        <taxon>Diphasiastrum</taxon>
    </lineage>
</organism>
<evidence type="ECO:0000313" key="2">
    <source>
        <dbReference type="Proteomes" id="UP001162992"/>
    </source>
</evidence>
<protein>
    <submittedName>
        <fullName evidence="1">Uncharacterized protein</fullName>
    </submittedName>
</protein>
<reference evidence="2" key="1">
    <citation type="journal article" date="2024" name="Proc. Natl. Acad. Sci. U.S.A.">
        <title>Extraordinary preservation of gene collinearity over three hundred million years revealed in homosporous lycophytes.</title>
        <authorList>
            <person name="Li C."/>
            <person name="Wickell D."/>
            <person name="Kuo L.Y."/>
            <person name="Chen X."/>
            <person name="Nie B."/>
            <person name="Liao X."/>
            <person name="Peng D."/>
            <person name="Ji J."/>
            <person name="Jenkins J."/>
            <person name="Williams M."/>
            <person name="Shu S."/>
            <person name="Plott C."/>
            <person name="Barry K."/>
            <person name="Rajasekar S."/>
            <person name="Grimwood J."/>
            <person name="Han X."/>
            <person name="Sun S."/>
            <person name="Hou Z."/>
            <person name="He W."/>
            <person name="Dai G."/>
            <person name="Sun C."/>
            <person name="Schmutz J."/>
            <person name="Leebens-Mack J.H."/>
            <person name="Li F.W."/>
            <person name="Wang L."/>
        </authorList>
    </citation>
    <scope>NUCLEOTIDE SEQUENCE [LARGE SCALE GENOMIC DNA]</scope>
    <source>
        <strain evidence="2">cv. PW_Plant_1</strain>
    </source>
</reference>
<name>A0ACC2B8M6_DIPCM</name>
<comment type="caution">
    <text evidence="1">The sequence shown here is derived from an EMBL/GenBank/DDBJ whole genome shotgun (WGS) entry which is preliminary data.</text>
</comment>
<dbReference type="EMBL" id="CM055108">
    <property type="protein sequence ID" value="KAJ7526128.1"/>
    <property type="molecule type" value="Genomic_DNA"/>
</dbReference>
<accession>A0ACC2B8M6</accession>
<gene>
    <name evidence="1" type="ORF">O6H91_17G083100</name>
</gene>
<evidence type="ECO:0000313" key="1">
    <source>
        <dbReference type="EMBL" id="KAJ7526128.1"/>
    </source>
</evidence>
<sequence length="662" mass="75540">MARDDPRRHGYGSGSGGDSRWCERSSRRRRSEDEAPHRARNNTNSSFGSRERSSRHHGGRTDSDEDERLRIILHSDRERDHASRDVRTRGYDHRRRSPDSRRESRHSHHSRVRDYSPEREEKHYSRRTGRDYSAERGNVDMAFAGKDGFAKDRVYERERRLSPRNGDMVFAGIDGSRKNRYSDRDRRASPSYQPYELPVARPFPTRVAEANADAELDSDSEDELKGLELSDYRRLKREKMRRKLDNCIWRVTPSPPRGLAVVNDIKRGGNELEVHGDAVKNGGIRSSFDEQASDSLSDEQANVYGDANSNKMLNAEKKIHKDKAVSDSDDEISFKTSDSDDGPVICRKDKKKFHNRSKGKRKNDGHKHTSDSSCPTESDESSEARSSSEDTDTKEESRKRRAGRTTSKDKKRKRSRVERTRRDEHNALHSGKIKPKQNMVLKENEKGESTVAEVDDDQTIKAKQRKKQQDSLISSSSNSEDEAKSGNDSQSDEEEKNVEVDEEAMKFKEILEAQKKTAIGLESEPMVGPAPAPKAERHISYGGALRPGEGDAIAQYVQQGKRIPRRGEVGLSADEISKFETLGYVMSGSRHQRMNAIRIRKENQVYSAEDKRALAMFNYEEKAKREHKVMSDLQRLVQRHIGQEVAPTHDPFSTKNTEMAEA</sequence>
<proteinExistence type="predicted"/>
<dbReference type="Proteomes" id="UP001162992">
    <property type="component" value="Chromosome 17"/>
</dbReference>
<keyword evidence="2" id="KW-1185">Reference proteome</keyword>